<feature type="domain" description="Uroporphyrinogen decarboxylase (URO-D)" evidence="1">
    <location>
        <begin position="96"/>
        <end position="345"/>
    </location>
</feature>
<dbReference type="AlphaFoldDB" id="A0A0F5JD80"/>
<dbReference type="InterPro" id="IPR038071">
    <property type="entry name" value="UROD/MetE-like_sf"/>
</dbReference>
<dbReference type="RefSeq" id="WP_028729556.1">
    <property type="nucleotide sequence ID" value="NZ_KE386764.1"/>
</dbReference>
<comment type="caution">
    <text evidence="2">The sequence shown here is derived from an EMBL/GenBank/DDBJ whole genome shotgun (WGS) entry which is preliminary data.</text>
</comment>
<dbReference type="GO" id="GO:0006779">
    <property type="term" value="P:porphyrin-containing compound biosynthetic process"/>
    <property type="evidence" value="ECO:0007669"/>
    <property type="project" value="InterPro"/>
</dbReference>
<evidence type="ECO:0000313" key="2">
    <source>
        <dbReference type="EMBL" id="KKB55412.1"/>
    </source>
</evidence>
<dbReference type="GO" id="GO:0004853">
    <property type="term" value="F:uroporphyrinogen decarboxylase activity"/>
    <property type="evidence" value="ECO:0007669"/>
    <property type="project" value="InterPro"/>
</dbReference>
<dbReference type="InterPro" id="IPR000257">
    <property type="entry name" value="Uroporphyrinogen_deCOase"/>
</dbReference>
<evidence type="ECO:0000313" key="3">
    <source>
        <dbReference type="Proteomes" id="UP000033035"/>
    </source>
</evidence>
<dbReference type="Proteomes" id="UP000033035">
    <property type="component" value="Unassembled WGS sequence"/>
</dbReference>
<accession>A0A0F5JD80</accession>
<dbReference type="PATRIC" id="fig|1203610.3.peg.2949"/>
<dbReference type="HOGENOM" id="CLU_787097_0_0_10"/>
<sequence>MNTFEPDYRNILKVLYNQRPDYLPLYEHNIDAPFVSKCIGEELSLNGRKSQSELDEYFSKYISFWKENTYDAFSYEAAICEILPGHGAILGGMLGPIQTRDDFERYPFDDIPRIFWETYGPRLESIRRMMPVGMKAYGGCGYGIFETAQDLVGYESLCVMQYLDPELFADLFCKIGELYETLWTKMLEDYDDLFVFYRMGDDLGHRTATMLEPDTIRQFILPQHKKVIDIVHRKNKKFLLHCCGNIKEIMPDILKNGIDAKHSNEDQICLFDEWIDNYADKIGLFGGFDMNYLILNPYDQVFSKVLEEGARFREKANGYGLGSGNSIPDYMQIEGFYAMVDAVKEIRRREQLTK</sequence>
<protein>
    <recommendedName>
        <fullName evidence="1">Uroporphyrinogen decarboxylase (URO-D) domain-containing protein</fullName>
    </recommendedName>
</protein>
<gene>
    <name evidence="2" type="ORF">HMPREF1536_02881</name>
</gene>
<name>A0A0F5JD80_9BACT</name>
<reference evidence="2 3" key="1">
    <citation type="submission" date="2013-04" db="EMBL/GenBank/DDBJ databases">
        <title>The Genome Sequence of Parabacteroides gordonii DSM 23371.</title>
        <authorList>
            <consortium name="The Broad Institute Genomics Platform"/>
            <person name="Earl A."/>
            <person name="Ward D."/>
            <person name="Feldgarden M."/>
            <person name="Gevers D."/>
            <person name="Martens E."/>
            <person name="Sakamoto M."/>
            <person name="Benno Y."/>
            <person name="Suzuki N."/>
            <person name="Matsunaga N."/>
            <person name="Koshihara K."/>
            <person name="Seki M."/>
            <person name="Komiya H."/>
            <person name="Walker B."/>
            <person name="Young S."/>
            <person name="Zeng Q."/>
            <person name="Gargeya S."/>
            <person name="Fitzgerald M."/>
            <person name="Haas B."/>
            <person name="Abouelleil A."/>
            <person name="Allen A.W."/>
            <person name="Alvarado L."/>
            <person name="Arachchi H.M."/>
            <person name="Berlin A.M."/>
            <person name="Chapman S.B."/>
            <person name="Gainer-Dewar J."/>
            <person name="Goldberg J."/>
            <person name="Griggs A."/>
            <person name="Gujja S."/>
            <person name="Hansen M."/>
            <person name="Howarth C."/>
            <person name="Imamovic A."/>
            <person name="Ireland A."/>
            <person name="Larimer J."/>
            <person name="McCowan C."/>
            <person name="Murphy C."/>
            <person name="Pearson M."/>
            <person name="Poon T.W."/>
            <person name="Priest M."/>
            <person name="Roberts A."/>
            <person name="Saif S."/>
            <person name="Shea T."/>
            <person name="Sisk P."/>
            <person name="Sykes S."/>
            <person name="Wortman J."/>
            <person name="Nusbaum C."/>
            <person name="Birren B."/>
        </authorList>
    </citation>
    <scope>NUCLEOTIDE SEQUENCE [LARGE SCALE GENOMIC DNA]</scope>
    <source>
        <strain evidence="2 3">MS-1</strain>
    </source>
</reference>
<dbReference type="InterPro" id="IPR052024">
    <property type="entry name" value="Methanogen_methyltrans"/>
</dbReference>
<keyword evidence="3" id="KW-1185">Reference proteome</keyword>
<dbReference type="PANTHER" id="PTHR47099:SF1">
    <property type="entry name" value="METHYLCOBAMIDE:COM METHYLTRANSFERASE MTBA"/>
    <property type="match status" value="1"/>
</dbReference>
<dbReference type="STRING" id="1203610.HMPREF1536_02881"/>
<dbReference type="Gene3D" id="3.20.20.210">
    <property type="match status" value="1"/>
</dbReference>
<proteinExistence type="predicted"/>
<dbReference type="EMBL" id="AQHW01000015">
    <property type="protein sequence ID" value="KKB55412.1"/>
    <property type="molecule type" value="Genomic_DNA"/>
</dbReference>
<dbReference type="Pfam" id="PF01208">
    <property type="entry name" value="URO-D"/>
    <property type="match status" value="1"/>
</dbReference>
<dbReference type="PANTHER" id="PTHR47099">
    <property type="entry name" value="METHYLCOBAMIDE:COM METHYLTRANSFERASE MTBA"/>
    <property type="match status" value="1"/>
</dbReference>
<evidence type="ECO:0000259" key="1">
    <source>
        <dbReference type="Pfam" id="PF01208"/>
    </source>
</evidence>
<dbReference type="SUPFAM" id="SSF51726">
    <property type="entry name" value="UROD/MetE-like"/>
    <property type="match status" value="1"/>
</dbReference>
<organism evidence="2 3">
    <name type="scientific">Parabacteroides gordonii MS-1 = DSM 23371</name>
    <dbReference type="NCBI Taxonomy" id="1203610"/>
    <lineage>
        <taxon>Bacteria</taxon>
        <taxon>Pseudomonadati</taxon>
        <taxon>Bacteroidota</taxon>
        <taxon>Bacteroidia</taxon>
        <taxon>Bacteroidales</taxon>
        <taxon>Tannerellaceae</taxon>
        <taxon>Parabacteroides</taxon>
    </lineage>
</organism>